<feature type="compositionally biased region" description="Low complexity" evidence="1">
    <location>
        <begin position="110"/>
        <end position="121"/>
    </location>
</feature>
<evidence type="ECO:0000256" key="1">
    <source>
        <dbReference type="SAM" id="MobiDB-lite"/>
    </source>
</evidence>
<feature type="region of interest" description="Disordered" evidence="1">
    <location>
        <begin position="107"/>
        <end position="231"/>
    </location>
</feature>
<feature type="compositionally biased region" description="Low complexity" evidence="1">
    <location>
        <begin position="203"/>
        <end position="218"/>
    </location>
</feature>
<protein>
    <submittedName>
        <fullName evidence="2">Uncharacterized protein</fullName>
    </submittedName>
</protein>
<name>A0ABR9MD30_9ACTN</name>
<dbReference type="EMBL" id="JADBEK010000001">
    <property type="protein sequence ID" value="MBE1590397.1"/>
    <property type="molecule type" value="Genomic_DNA"/>
</dbReference>
<evidence type="ECO:0000313" key="2">
    <source>
        <dbReference type="EMBL" id="MBE1590397.1"/>
    </source>
</evidence>
<feature type="compositionally biased region" description="Low complexity" evidence="1">
    <location>
        <begin position="160"/>
        <end position="178"/>
    </location>
</feature>
<organism evidence="2 3">
    <name type="scientific">Nonomuraea angiospora</name>
    <dbReference type="NCBI Taxonomy" id="46172"/>
    <lineage>
        <taxon>Bacteria</taxon>
        <taxon>Bacillati</taxon>
        <taxon>Actinomycetota</taxon>
        <taxon>Actinomycetes</taxon>
        <taxon>Streptosporangiales</taxon>
        <taxon>Streptosporangiaceae</taxon>
        <taxon>Nonomuraea</taxon>
    </lineage>
</organism>
<proteinExistence type="predicted"/>
<dbReference type="Proteomes" id="UP000633509">
    <property type="component" value="Unassembled WGS sequence"/>
</dbReference>
<feature type="compositionally biased region" description="Basic and acidic residues" evidence="1">
    <location>
        <begin position="190"/>
        <end position="202"/>
    </location>
</feature>
<comment type="caution">
    <text evidence="2">The sequence shown here is derived from an EMBL/GenBank/DDBJ whole genome shotgun (WGS) entry which is preliminary data.</text>
</comment>
<evidence type="ECO:0000313" key="3">
    <source>
        <dbReference type="Proteomes" id="UP000633509"/>
    </source>
</evidence>
<accession>A0ABR9MD30</accession>
<feature type="compositionally biased region" description="Basic residues" evidence="1">
    <location>
        <begin position="219"/>
        <end position="231"/>
    </location>
</feature>
<keyword evidence="3" id="KW-1185">Reference proteome</keyword>
<sequence length="231" mass="24483">METYADLIECDDVLIFANAAMTSTGQREFHGTAGEQRLSLDFLHRYVQGNYPDLYAASLALDLNDHNAALIIANLLSGHAGDGRLIAPSDWRARCCASGGESSILEARRASCTSTRSTTPTGSPQDGPAGGQEPARVPAAAPGRGGLPRDALRRPRDRVGGVVAAGPRPRVVPLFRGGLRQGGGARAGRRAQDLRDPPEPRRPSSGRTSRGGRTAGRAGPRRRRSRAACDR</sequence>
<feature type="compositionally biased region" description="Basic and acidic residues" evidence="1">
    <location>
        <begin position="150"/>
        <end position="159"/>
    </location>
</feature>
<gene>
    <name evidence="2" type="ORF">H4W80_008655</name>
</gene>
<reference evidence="2 3" key="1">
    <citation type="submission" date="2020-10" db="EMBL/GenBank/DDBJ databases">
        <title>Sequencing the genomes of 1000 actinobacteria strains.</title>
        <authorList>
            <person name="Klenk H.-P."/>
        </authorList>
    </citation>
    <scope>NUCLEOTIDE SEQUENCE [LARGE SCALE GENOMIC DNA]</scope>
    <source>
        <strain evidence="2 3">DSM 43173</strain>
    </source>
</reference>